<feature type="chain" id="PRO_5043898980" description="Pectinesterase inhibitor domain-containing protein" evidence="4">
    <location>
        <begin position="20"/>
        <end position="169"/>
    </location>
</feature>
<sequence length="169" mass="17673">MAQAVATLILAMAITPALAINNSSVVKATCAALKLQPYDYCVSVLSNDTAAASAIDAHGVATAAINMTAHKAASLSQVITYLIDELNSCREIYNSMEATLASVLTDLQAGQFNPAVLAKTEDASEGPTNCDILLFEGKSHKDPILDENGGTNTLARLATAIVDFIVMTR</sequence>
<comment type="caution">
    <text evidence="6">The sequence shown here is derived from an EMBL/GenBank/DDBJ whole genome shotgun (WGS) entry which is preliminary data.</text>
</comment>
<evidence type="ECO:0000256" key="4">
    <source>
        <dbReference type="SAM" id="SignalP"/>
    </source>
</evidence>
<dbReference type="Pfam" id="PF04043">
    <property type="entry name" value="PMEI"/>
    <property type="match status" value="1"/>
</dbReference>
<reference evidence="6" key="1">
    <citation type="journal article" date="2018" name="DNA Res.">
        <title>Multiple hybrid de novo genome assembly of finger millet, an orphan allotetraploid crop.</title>
        <authorList>
            <person name="Hatakeyama M."/>
            <person name="Aluri S."/>
            <person name="Balachadran M.T."/>
            <person name="Sivarajan S.R."/>
            <person name="Patrignani A."/>
            <person name="Gruter S."/>
            <person name="Poveda L."/>
            <person name="Shimizu-Inatsugi R."/>
            <person name="Baeten J."/>
            <person name="Francoijs K.J."/>
            <person name="Nataraja K.N."/>
            <person name="Reddy Y.A.N."/>
            <person name="Phadnis S."/>
            <person name="Ravikumar R.L."/>
            <person name="Schlapbach R."/>
            <person name="Sreeman S.M."/>
            <person name="Shimizu K.K."/>
        </authorList>
    </citation>
    <scope>NUCLEOTIDE SEQUENCE</scope>
</reference>
<dbReference type="AlphaFoldDB" id="A0AAV5EHH1"/>
<keyword evidence="1 4" id="KW-0732">Signal</keyword>
<evidence type="ECO:0000256" key="3">
    <source>
        <dbReference type="ARBA" id="ARBA00038471"/>
    </source>
</evidence>
<gene>
    <name evidence="6" type="primary">gb09407</name>
    <name evidence="6" type="ORF">PR202_gb09407</name>
</gene>
<protein>
    <recommendedName>
        <fullName evidence="5">Pectinesterase inhibitor domain-containing protein</fullName>
    </recommendedName>
</protein>
<reference evidence="6" key="2">
    <citation type="submission" date="2021-12" db="EMBL/GenBank/DDBJ databases">
        <title>Resequencing data analysis of finger millet.</title>
        <authorList>
            <person name="Hatakeyama M."/>
            <person name="Aluri S."/>
            <person name="Balachadran M.T."/>
            <person name="Sivarajan S.R."/>
            <person name="Poveda L."/>
            <person name="Shimizu-Inatsugi R."/>
            <person name="Schlapbach R."/>
            <person name="Sreeman S.M."/>
            <person name="Shimizu K.K."/>
        </authorList>
    </citation>
    <scope>NUCLEOTIDE SEQUENCE</scope>
</reference>
<dbReference type="SUPFAM" id="SSF101148">
    <property type="entry name" value="Plant invertase/pectin methylesterase inhibitor"/>
    <property type="match status" value="1"/>
</dbReference>
<keyword evidence="7" id="KW-1185">Reference proteome</keyword>
<dbReference type="Proteomes" id="UP001054889">
    <property type="component" value="Unassembled WGS sequence"/>
</dbReference>
<comment type="similarity">
    <text evidence="3">Belongs to the PMEI family.</text>
</comment>
<evidence type="ECO:0000313" key="6">
    <source>
        <dbReference type="EMBL" id="GJN21885.1"/>
    </source>
</evidence>
<dbReference type="EMBL" id="BQKI01000075">
    <property type="protein sequence ID" value="GJN21885.1"/>
    <property type="molecule type" value="Genomic_DNA"/>
</dbReference>
<evidence type="ECO:0000313" key="7">
    <source>
        <dbReference type="Proteomes" id="UP001054889"/>
    </source>
</evidence>
<name>A0AAV5EHH1_ELECO</name>
<feature type="domain" description="Pectinesterase inhibitor" evidence="5">
    <location>
        <begin position="25"/>
        <end position="113"/>
    </location>
</feature>
<feature type="signal peptide" evidence="4">
    <location>
        <begin position="1"/>
        <end position="19"/>
    </location>
</feature>
<accession>A0AAV5EHH1</accession>
<dbReference type="PANTHER" id="PTHR35357">
    <property type="entry name" value="OS02G0537100 PROTEIN"/>
    <property type="match status" value="1"/>
</dbReference>
<evidence type="ECO:0000259" key="5">
    <source>
        <dbReference type="Pfam" id="PF04043"/>
    </source>
</evidence>
<dbReference type="PANTHER" id="PTHR35357:SF8">
    <property type="entry name" value="OS01G0111000 PROTEIN"/>
    <property type="match status" value="1"/>
</dbReference>
<keyword evidence="2" id="KW-1015">Disulfide bond</keyword>
<organism evidence="6 7">
    <name type="scientific">Eleusine coracana subsp. coracana</name>
    <dbReference type="NCBI Taxonomy" id="191504"/>
    <lineage>
        <taxon>Eukaryota</taxon>
        <taxon>Viridiplantae</taxon>
        <taxon>Streptophyta</taxon>
        <taxon>Embryophyta</taxon>
        <taxon>Tracheophyta</taxon>
        <taxon>Spermatophyta</taxon>
        <taxon>Magnoliopsida</taxon>
        <taxon>Liliopsida</taxon>
        <taxon>Poales</taxon>
        <taxon>Poaceae</taxon>
        <taxon>PACMAD clade</taxon>
        <taxon>Chloridoideae</taxon>
        <taxon>Cynodonteae</taxon>
        <taxon>Eleusininae</taxon>
        <taxon>Eleusine</taxon>
    </lineage>
</organism>
<dbReference type="Gene3D" id="1.20.140.40">
    <property type="entry name" value="Invertase/pectin methylesterase inhibitor family protein"/>
    <property type="match status" value="1"/>
</dbReference>
<dbReference type="GO" id="GO:0004857">
    <property type="term" value="F:enzyme inhibitor activity"/>
    <property type="evidence" value="ECO:0007669"/>
    <property type="project" value="InterPro"/>
</dbReference>
<dbReference type="InterPro" id="IPR006501">
    <property type="entry name" value="Pectinesterase_inhib_dom"/>
</dbReference>
<evidence type="ECO:0000256" key="2">
    <source>
        <dbReference type="ARBA" id="ARBA00023157"/>
    </source>
</evidence>
<evidence type="ECO:0000256" key="1">
    <source>
        <dbReference type="ARBA" id="ARBA00022729"/>
    </source>
</evidence>
<dbReference type="InterPro" id="IPR035513">
    <property type="entry name" value="Invertase/methylesterase_inhib"/>
</dbReference>
<proteinExistence type="inferred from homology"/>